<dbReference type="EC" id="3.4.-.-" evidence="3"/>
<evidence type="ECO:0000313" key="3">
    <source>
        <dbReference type="EMBL" id="MFD2790373.1"/>
    </source>
</evidence>
<evidence type="ECO:0000313" key="4">
    <source>
        <dbReference type="Proteomes" id="UP001597532"/>
    </source>
</evidence>
<evidence type="ECO:0000256" key="1">
    <source>
        <dbReference type="SAM" id="Phobius"/>
    </source>
</evidence>
<evidence type="ECO:0000259" key="2">
    <source>
        <dbReference type="Pfam" id="PF02517"/>
    </source>
</evidence>
<accession>A0ABW5VJI7</accession>
<dbReference type="EMBL" id="JBHUOK010000030">
    <property type="protein sequence ID" value="MFD2790373.1"/>
    <property type="molecule type" value="Genomic_DNA"/>
</dbReference>
<feature type="transmembrane region" description="Helical" evidence="1">
    <location>
        <begin position="28"/>
        <end position="50"/>
    </location>
</feature>
<feature type="transmembrane region" description="Helical" evidence="1">
    <location>
        <begin position="129"/>
        <end position="149"/>
    </location>
</feature>
<organism evidence="3 4">
    <name type="scientific">Arenibacter antarcticus</name>
    <dbReference type="NCBI Taxonomy" id="2040469"/>
    <lineage>
        <taxon>Bacteria</taxon>
        <taxon>Pseudomonadati</taxon>
        <taxon>Bacteroidota</taxon>
        <taxon>Flavobacteriia</taxon>
        <taxon>Flavobacteriales</taxon>
        <taxon>Flavobacteriaceae</taxon>
        <taxon>Arenibacter</taxon>
    </lineage>
</organism>
<feature type="transmembrane region" description="Helical" evidence="1">
    <location>
        <begin position="156"/>
        <end position="180"/>
    </location>
</feature>
<dbReference type="InterPro" id="IPR003675">
    <property type="entry name" value="Rce1/LyrA-like_dom"/>
</dbReference>
<name>A0ABW5VJI7_9FLAO</name>
<comment type="caution">
    <text evidence="3">The sequence shown here is derived from an EMBL/GenBank/DDBJ whole genome shotgun (WGS) entry which is preliminary data.</text>
</comment>
<keyword evidence="4" id="KW-1185">Reference proteome</keyword>
<sequence>MLQKVWDFTKSPDGMLWRHISTETKLKTILHLLSWGLFLGLSIGLFIGWITDLLEIDLGTHATEKYLKNYSILWFIFLAVILAPVLEELVFRGPLSWFRNKSYFKYIFYASIILFAGVHLSNFRLPKETYALAPILVAPQMVLGAFLGYARIRLGLFWAIILHASYNAVLILPIAMINLFNFSPT</sequence>
<feature type="transmembrane region" description="Helical" evidence="1">
    <location>
        <begin position="103"/>
        <end position="123"/>
    </location>
</feature>
<keyword evidence="3" id="KW-0378">Hydrolase</keyword>
<keyword evidence="1" id="KW-1133">Transmembrane helix</keyword>
<dbReference type="Pfam" id="PF02517">
    <property type="entry name" value="Rce1-like"/>
    <property type="match status" value="1"/>
</dbReference>
<feature type="transmembrane region" description="Helical" evidence="1">
    <location>
        <begin position="70"/>
        <end position="91"/>
    </location>
</feature>
<dbReference type="RefSeq" id="WP_251805615.1">
    <property type="nucleotide sequence ID" value="NZ_CP166679.1"/>
</dbReference>
<proteinExistence type="predicted"/>
<dbReference type="Proteomes" id="UP001597532">
    <property type="component" value="Unassembled WGS sequence"/>
</dbReference>
<feature type="domain" description="CAAX prenyl protease 2/Lysostaphin resistance protein A-like" evidence="2">
    <location>
        <begin position="71"/>
        <end position="169"/>
    </location>
</feature>
<protein>
    <submittedName>
        <fullName evidence="3">CPBP family intramembrane glutamic endopeptidase</fullName>
        <ecNumber evidence="3">3.4.-.-</ecNumber>
    </submittedName>
</protein>
<keyword evidence="1" id="KW-0812">Transmembrane</keyword>
<reference evidence="4" key="1">
    <citation type="journal article" date="2019" name="Int. J. Syst. Evol. Microbiol.">
        <title>The Global Catalogue of Microorganisms (GCM) 10K type strain sequencing project: providing services to taxonomists for standard genome sequencing and annotation.</title>
        <authorList>
            <consortium name="The Broad Institute Genomics Platform"/>
            <consortium name="The Broad Institute Genome Sequencing Center for Infectious Disease"/>
            <person name="Wu L."/>
            <person name="Ma J."/>
        </authorList>
    </citation>
    <scope>NUCLEOTIDE SEQUENCE [LARGE SCALE GENOMIC DNA]</scope>
    <source>
        <strain evidence="4">KCTC 52924</strain>
    </source>
</reference>
<keyword evidence="1" id="KW-0472">Membrane</keyword>
<dbReference type="GO" id="GO:0016787">
    <property type="term" value="F:hydrolase activity"/>
    <property type="evidence" value="ECO:0007669"/>
    <property type="project" value="UniProtKB-KW"/>
</dbReference>
<gene>
    <name evidence="3" type="ORF">ACFS1K_11410</name>
</gene>